<protein>
    <submittedName>
        <fullName evidence="1">DUF2735 domain-containing protein</fullName>
    </submittedName>
</protein>
<organism evidence="1 2">
    <name type="scientific">Bradyrhizobium denitrificans</name>
    <dbReference type="NCBI Taxonomy" id="2734912"/>
    <lineage>
        <taxon>Bacteria</taxon>
        <taxon>Pseudomonadati</taxon>
        <taxon>Pseudomonadota</taxon>
        <taxon>Alphaproteobacteria</taxon>
        <taxon>Hyphomicrobiales</taxon>
        <taxon>Nitrobacteraceae</taxon>
        <taxon>Bradyrhizobium</taxon>
    </lineage>
</organism>
<comment type="caution">
    <text evidence="1">The sequence shown here is derived from an EMBL/GenBank/DDBJ whole genome shotgun (WGS) entry which is preliminary data.</text>
</comment>
<evidence type="ECO:0000313" key="1">
    <source>
        <dbReference type="EMBL" id="MBR1136768.1"/>
    </source>
</evidence>
<gene>
    <name evidence="1" type="ORF">JQ619_13400</name>
</gene>
<accession>A0ABS5G613</accession>
<keyword evidence="2" id="KW-1185">Reference proteome</keyword>
<dbReference type="Pfam" id="PF10931">
    <property type="entry name" value="DUF2735"/>
    <property type="match status" value="1"/>
</dbReference>
<reference evidence="2" key="1">
    <citation type="journal article" date="2021" name="ISME J.">
        <title>Evolutionary origin and ecological implication of a unique nif island in free-living Bradyrhizobium lineages.</title>
        <authorList>
            <person name="Tao J."/>
        </authorList>
    </citation>
    <scope>NUCLEOTIDE SEQUENCE [LARGE SCALE GENOMIC DNA]</scope>
    <source>
        <strain evidence="2">SZCCT0094</strain>
    </source>
</reference>
<sequence>MDTNVNEGSARIYQFPRGGRAGLAPRHPAIASARQVAPALQPSIYSGSWYHDEAIQEAKPAWDR</sequence>
<evidence type="ECO:0000313" key="2">
    <source>
        <dbReference type="Proteomes" id="UP001314635"/>
    </source>
</evidence>
<dbReference type="InterPro" id="IPR021232">
    <property type="entry name" value="DUF2735"/>
</dbReference>
<dbReference type="EMBL" id="JAFCLK010000011">
    <property type="protein sequence ID" value="MBR1136768.1"/>
    <property type="molecule type" value="Genomic_DNA"/>
</dbReference>
<dbReference type="RefSeq" id="WP_012044358.1">
    <property type="nucleotide sequence ID" value="NZ_JABFDP010000014.1"/>
</dbReference>
<name>A0ABS5G613_9BRAD</name>
<dbReference type="Proteomes" id="UP001314635">
    <property type="component" value="Unassembled WGS sequence"/>
</dbReference>
<proteinExistence type="predicted"/>